<dbReference type="InterPro" id="IPR019734">
    <property type="entry name" value="TPR_rpt"/>
</dbReference>
<accession>A0A5C5US88</accession>
<feature type="repeat" description="TPR" evidence="3">
    <location>
        <begin position="179"/>
        <end position="212"/>
    </location>
</feature>
<protein>
    <submittedName>
        <fullName evidence="5">Cellulose synthase subunit BcsC</fullName>
    </submittedName>
</protein>
<name>A0A5C5US88_9BACT</name>
<dbReference type="Pfam" id="PF13432">
    <property type="entry name" value="TPR_16"/>
    <property type="match status" value="4"/>
</dbReference>
<dbReference type="PANTHER" id="PTHR45586">
    <property type="entry name" value="TPR REPEAT-CONTAINING PROTEIN PA4667"/>
    <property type="match status" value="1"/>
</dbReference>
<evidence type="ECO:0000313" key="5">
    <source>
        <dbReference type="EMBL" id="TWT29331.1"/>
    </source>
</evidence>
<dbReference type="Proteomes" id="UP000316714">
    <property type="component" value="Unassembled WGS sequence"/>
</dbReference>
<dbReference type="InterPro" id="IPR051012">
    <property type="entry name" value="CellSynth/LPSAsmb/PSIAsmb"/>
</dbReference>
<keyword evidence="4" id="KW-0472">Membrane</keyword>
<feature type="transmembrane region" description="Helical" evidence="4">
    <location>
        <begin position="20"/>
        <end position="42"/>
    </location>
</feature>
<dbReference type="EMBL" id="SIHJ01000009">
    <property type="protein sequence ID" value="TWT29331.1"/>
    <property type="molecule type" value="Genomic_DNA"/>
</dbReference>
<dbReference type="AlphaFoldDB" id="A0A5C5US88"/>
<evidence type="ECO:0000313" key="6">
    <source>
        <dbReference type="Proteomes" id="UP000316714"/>
    </source>
</evidence>
<keyword evidence="1" id="KW-0677">Repeat</keyword>
<evidence type="ECO:0000256" key="4">
    <source>
        <dbReference type="SAM" id="Phobius"/>
    </source>
</evidence>
<comment type="caution">
    <text evidence="5">The sequence shown here is derived from an EMBL/GenBank/DDBJ whole genome shotgun (WGS) entry which is preliminary data.</text>
</comment>
<dbReference type="SMART" id="SM00028">
    <property type="entry name" value="TPR"/>
    <property type="match status" value="4"/>
</dbReference>
<dbReference type="Gene3D" id="1.25.40.10">
    <property type="entry name" value="Tetratricopeptide repeat domain"/>
    <property type="match status" value="2"/>
</dbReference>
<dbReference type="OrthoDB" id="9791784at2"/>
<evidence type="ECO:0000256" key="3">
    <source>
        <dbReference type="PROSITE-ProRule" id="PRU00339"/>
    </source>
</evidence>
<keyword evidence="4" id="KW-1133">Transmembrane helix</keyword>
<sequence length="474" mass="51072">MHYFAATRRRRDEGFRLFGFAHPLAFSHTWLAALMAVSLAGIPTSCGSSPIARDQAAIGGAAGDAQSVFRRKALRAVRQEDVDSALELLRQEFRSLPGGPLPEVTLAGMLQQEGQPQQARMLLEQAVVALPEDPEPHLALADLAWRDRRLSDACLQYERAGQLAGEMPDDSPRKARLTEWALAGLGSVAETRGQSKLAFELFSQLLEQNPKHSQAHYRLGHILFALQRSEEAIAHLTAAAESNPNAPTAELAIAGLHQQAGDTDAAEEWLRRAADSATSNAQVQLALAKFLLSVRNAPRAAAAPIARVIEVDPESQEARTLEALTAWSTGDLERAEGLLEKLTLDNPSSVEANAYLSSVLAERGGPKRVMRAEEVATLNSSSHPNSVPAAAAFGWVVLHAGKVDLAARQLEAAVKANGADRDARYYYARALYRTGKTRAATEQLTTALNATGLFIHLNDAAEWGQTLGLVPNEG</sequence>
<organism evidence="5 6">
    <name type="scientific">Posidoniimonas corsicana</name>
    <dbReference type="NCBI Taxonomy" id="1938618"/>
    <lineage>
        <taxon>Bacteria</taxon>
        <taxon>Pseudomonadati</taxon>
        <taxon>Planctomycetota</taxon>
        <taxon>Planctomycetia</taxon>
        <taxon>Pirellulales</taxon>
        <taxon>Lacipirellulaceae</taxon>
        <taxon>Posidoniimonas</taxon>
    </lineage>
</organism>
<reference evidence="5 6" key="1">
    <citation type="submission" date="2019-02" db="EMBL/GenBank/DDBJ databases">
        <title>Deep-cultivation of Planctomycetes and their phenomic and genomic characterization uncovers novel biology.</title>
        <authorList>
            <person name="Wiegand S."/>
            <person name="Jogler M."/>
            <person name="Boedeker C."/>
            <person name="Pinto D."/>
            <person name="Vollmers J."/>
            <person name="Rivas-Marin E."/>
            <person name="Kohn T."/>
            <person name="Peeters S.H."/>
            <person name="Heuer A."/>
            <person name="Rast P."/>
            <person name="Oberbeckmann S."/>
            <person name="Bunk B."/>
            <person name="Jeske O."/>
            <person name="Meyerdierks A."/>
            <person name="Storesund J.E."/>
            <person name="Kallscheuer N."/>
            <person name="Luecker S."/>
            <person name="Lage O.M."/>
            <person name="Pohl T."/>
            <person name="Merkel B.J."/>
            <person name="Hornburger P."/>
            <person name="Mueller R.-W."/>
            <person name="Bruemmer F."/>
            <person name="Labrenz M."/>
            <person name="Spormann A.M."/>
            <person name="Op Den Camp H."/>
            <person name="Overmann J."/>
            <person name="Amann R."/>
            <person name="Jetten M.S.M."/>
            <person name="Mascher T."/>
            <person name="Medema M.H."/>
            <person name="Devos D.P."/>
            <person name="Kaster A.-K."/>
            <person name="Ovreas L."/>
            <person name="Rohde M."/>
            <person name="Galperin M.Y."/>
            <person name="Jogler C."/>
        </authorList>
    </citation>
    <scope>NUCLEOTIDE SEQUENCE [LARGE SCALE GENOMIC DNA]</scope>
    <source>
        <strain evidence="5 6">KOR34</strain>
    </source>
</reference>
<gene>
    <name evidence="5" type="ORF">KOR34_52410</name>
</gene>
<dbReference type="PROSITE" id="PS50005">
    <property type="entry name" value="TPR"/>
    <property type="match status" value="2"/>
</dbReference>
<keyword evidence="2 3" id="KW-0802">TPR repeat</keyword>
<dbReference type="PANTHER" id="PTHR45586:SF1">
    <property type="entry name" value="LIPOPOLYSACCHARIDE ASSEMBLY PROTEIN B"/>
    <property type="match status" value="1"/>
</dbReference>
<feature type="repeat" description="TPR" evidence="3">
    <location>
        <begin position="213"/>
        <end position="246"/>
    </location>
</feature>
<dbReference type="InterPro" id="IPR011990">
    <property type="entry name" value="TPR-like_helical_dom_sf"/>
</dbReference>
<evidence type="ECO:0000256" key="2">
    <source>
        <dbReference type="ARBA" id="ARBA00022803"/>
    </source>
</evidence>
<keyword evidence="4" id="KW-0812">Transmembrane</keyword>
<proteinExistence type="predicted"/>
<dbReference type="RefSeq" id="WP_146569044.1">
    <property type="nucleotide sequence ID" value="NZ_SIHJ01000009.1"/>
</dbReference>
<keyword evidence="6" id="KW-1185">Reference proteome</keyword>
<dbReference type="SUPFAM" id="SSF48452">
    <property type="entry name" value="TPR-like"/>
    <property type="match status" value="2"/>
</dbReference>
<evidence type="ECO:0000256" key="1">
    <source>
        <dbReference type="ARBA" id="ARBA00022737"/>
    </source>
</evidence>